<dbReference type="Gene3D" id="3.30.160.660">
    <property type="match status" value="1"/>
</dbReference>
<dbReference type="InterPro" id="IPR003776">
    <property type="entry name" value="YcaO-like_dom"/>
</dbReference>
<dbReference type="InterPro" id="IPR022291">
    <property type="entry name" value="Bacteriocin_synth_cyclodeHase"/>
</dbReference>
<proteinExistence type="predicted"/>
<dbReference type="RefSeq" id="WP_344088245.1">
    <property type="nucleotide sequence ID" value="NZ_BAAAPO010000053.1"/>
</dbReference>
<dbReference type="NCBIfam" id="TIGR00702">
    <property type="entry name" value="YcaO-type kinase domain"/>
    <property type="match status" value="1"/>
</dbReference>
<reference evidence="3" key="1">
    <citation type="journal article" date="2019" name="Int. J. Syst. Evol. Microbiol.">
        <title>The Global Catalogue of Microorganisms (GCM) 10K type strain sequencing project: providing services to taxonomists for standard genome sequencing and annotation.</title>
        <authorList>
            <consortium name="The Broad Institute Genomics Platform"/>
            <consortium name="The Broad Institute Genome Sequencing Center for Infectious Disease"/>
            <person name="Wu L."/>
            <person name="Ma J."/>
        </authorList>
    </citation>
    <scope>NUCLEOTIDE SEQUENCE [LARGE SCALE GENOMIC DNA]</scope>
    <source>
        <strain evidence="3">JCM 15592</strain>
    </source>
</reference>
<name>A0ABP4Y8N1_9MICO</name>
<dbReference type="Gene3D" id="3.40.50.720">
    <property type="entry name" value="NAD(P)-binding Rossmann-like Domain"/>
    <property type="match status" value="1"/>
</dbReference>
<dbReference type="InterPro" id="IPR027624">
    <property type="entry name" value="TOMM_cyclo_SagD"/>
</dbReference>
<dbReference type="Gene3D" id="3.30.40.250">
    <property type="match status" value="1"/>
</dbReference>
<comment type="caution">
    <text evidence="2">The sequence shown here is derived from an EMBL/GenBank/DDBJ whole genome shotgun (WGS) entry which is preliminary data.</text>
</comment>
<dbReference type="Proteomes" id="UP001499938">
    <property type="component" value="Unassembled WGS sequence"/>
</dbReference>
<dbReference type="NCBIfam" id="TIGR03604">
    <property type="entry name" value="TOMM_cyclo_SagD"/>
    <property type="match status" value="1"/>
</dbReference>
<sequence length="757" mass="83603">MSVLRFRDNFRVEVIDNKLLFLLNDEQAMIVENPNTARVATLIDGQRTTADVMSALAGQMAPDRVFLELAKLQKSGHVVTTPSDGSLAAQYVEGFGRASDGFATRTAPFEVAVLSLTSVDLCTPLTSALASYAPRIAVRSVEGVFDAVGSDLVVVVVDDYLSSALREINKHFKGEGQPWVLVKPAGREVWVGPRFIPGETGCWESVEDRIAANRQVERYVAGKTGAAFPQVKPAGLAPGATGIAAGVIANEILALAAGLAGELAGAMRSLDVKTYETRSHTLIDQPQFSVEDPASLRRTSEVTLTETPAQHLEDGGYRVCTPRETYDRLERHISHILGAVSRLTPLDADEEGITYSFAAGHNFGMMGDNMDLLRSNMRGQSGGKGRTEIQAKVSGICEALERYSGVWTPDIPEAFSTWNALEGRKLHPGDYLRFSDEQYAIRESWNADPRNRLQKIPHRFDHDKPIHFTAGRSLTTGEEVMIPSAMIWFGHPDLKDMSHLFTMTDSNGGAAGNTMDEAVLQGLCEVYERDAVALWWFNRIARPGIDLDSVKDPYVDQMREFYASMDRNIWVIDLSNDLGISTFAAFSRRDHEVEDIMVGFGAHPDPHIAFFRALTELNQFLPFVRKRDAEGNTIYQVDDAATLEWCKTRTCASEPWILPDPAVPLRTLEELEREIPTTLGGIVQYCVDDLAAAGMETIVVNQTRPDIDLAVAKVFVPGMRHFWRRTGPGRIYDIPVQLGWREAPIAEADVNPIGVFF</sequence>
<dbReference type="Gene3D" id="3.30.1330.230">
    <property type="match status" value="1"/>
</dbReference>
<organism evidence="2 3">
    <name type="scientific">Nostocoides veronense</name>
    <dbReference type="NCBI Taxonomy" id="330836"/>
    <lineage>
        <taxon>Bacteria</taxon>
        <taxon>Bacillati</taxon>
        <taxon>Actinomycetota</taxon>
        <taxon>Actinomycetes</taxon>
        <taxon>Micrococcales</taxon>
        <taxon>Intrasporangiaceae</taxon>
        <taxon>Nostocoides</taxon>
    </lineage>
</organism>
<dbReference type="Pfam" id="PF02624">
    <property type="entry name" value="YcaO"/>
    <property type="match status" value="1"/>
</dbReference>
<evidence type="ECO:0000313" key="3">
    <source>
        <dbReference type="Proteomes" id="UP001499938"/>
    </source>
</evidence>
<dbReference type="PROSITE" id="PS51664">
    <property type="entry name" value="YCAO"/>
    <property type="match status" value="1"/>
</dbReference>
<accession>A0ABP4Y8N1</accession>
<keyword evidence="3" id="KW-1185">Reference proteome</keyword>
<dbReference type="PANTHER" id="PTHR37809:SF1">
    <property type="entry name" value="RIBOSOMAL PROTEIN S12 METHYLTHIOTRANSFERASE ACCESSORY FACTOR YCAO"/>
    <property type="match status" value="1"/>
</dbReference>
<dbReference type="EMBL" id="BAAAPO010000053">
    <property type="protein sequence ID" value="GAA1807216.1"/>
    <property type="molecule type" value="Genomic_DNA"/>
</dbReference>
<evidence type="ECO:0000313" key="2">
    <source>
        <dbReference type="EMBL" id="GAA1807216.1"/>
    </source>
</evidence>
<dbReference type="Gene3D" id="3.90.930.60">
    <property type="match status" value="1"/>
</dbReference>
<gene>
    <name evidence="2" type="ORF">GCM10009811_33440</name>
</gene>
<dbReference type="NCBIfam" id="TIGR03882">
    <property type="entry name" value="cyclo_dehyd_2"/>
    <property type="match status" value="1"/>
</dbReference>
<dbReference type="PANTHER" id="PTHR37809">
    <property type="entry name" value="RIBOSOMAL PROTEIN S12 METHYLTHIOTRANSFERASE ACCESSORY FACTOR YCAO"/>
    <property type="match status" value="1"/>
</dbReference>
<protein>
    <submittedName>
        <fullName evidence="2">TOMM leader peptide-binding protein</fullName>
    </submittedName>
</protein>
<feature type="domain" description="YcaO" evidence="1">
    <location>
        <begin position="383"/>
        <end position="757"/>
    </location>
</feature>
<evidence type="ECO:0000259" key="1">
    <source>
        <dbReference type="PROSITE" id="PS51664"/>
    </source>
</evidence>